<organism evidence="1 2">
    <name type="scientific">Massilia antarctica</name>
    <dbReference type="NCBI Taxonomy" id="2765360"/>
    <lineage>
        <taxon>Bacteria</taxon>
        <taxon>Pseudomonadati</taxon>
        <taxon>Pseudomonadota</taxon>
        <taxon>Betaproteobacteria</taxon>
        <taxon>Burkholderiales</taxon>
        <taxon>Oxalobacteraceae</taxon>
        <taxon>Telluria group</taxon>
        <taxon>Massilia</taxon>
    </lineage>
</organism>
<evidence type="ECO:0000313" key="1">
    <source>
        <dbReference type="EMBL" id="QPI50420.1"/>
    </source>
</evidence>
<dbReference type="Proteomes" id="UP000662888">
    <property type="component" value="Chromosome"/>
</dbReference>
<proteinExistence type="predicted"/>
<gene>
    <name evidence="1" type="ORF">IV454_01970</name>
</gene>
<protein>
    <recommendedName>
        <fullName evidence="3">CN hydrolase domain-containing protein</fullName>
    </recommendedName>
</protein>
<dbReference type="RefSeq" id="WP_206089977.1">
    <property type="nucleotide sequence ID" value="NZ_CP065053.1"/>
</dbReference>
<dbReference type="Gene3D" id="3.60.110.10">
    <property type="entry name" value="Carbon-nitrogen hydrolase"/>
    <property type="match status" value="1"/>
</dbReference>
<dbReference type="EMBL" id="CP065053">
    <property type="protein sequence ID" value="QPI50420.1"/>
    <property type="molecule type" value="Genomic_DNA"/>
</dbReference>
<evidence type="ECO:0008006" key="3">
    <source>
        <dbReference type="Google" id="ProtNLM"/>
    </source>
</evidence>
<evidence type="ECO:0000313" key="2">
    <source>
        <dbReference type="Proteomes" id="UP000662888"/>
    </source>
</evidence>
<name>A0AA49A989_9BURK</name>
<accession>A0AA49A989</accession>
<dbReference type="SUPFAM" id="SSF88713">
    <property type="entry name" value="Glycoside hydrolase/deacetylase"/>
    <property type="match status" value="1"/>
</dbReference>
<sequence>MARVESDPAAASCLLRLFAIADEACRGMGWGDDEDNPVSTSFSHMLLMRMGGWAEIDLHLPHSLCSKVSPEAVVVLPKSITASVGCTIRSLSHYLALLPPSHVVRTSWNLAAGRYLEEGQVKPSDPYDIRLLLIPFPFHVPSQSFVLNTPRAELGGKHFWPAYFGLDQHCLNTACGPLTGEQLARQFVRPLIEQAERQTGKKPHGIVLPECALSRAVVQELVRELSDSGIEFVIAGAIHEEDGKTFNQACTFVIDQEQQDAAPFVQNKHHRWRLNRTQADSYALDFDRSHDNDKWWEDIDVSKRILPFFGLRKEMSFVTLICEDLARSDPAMSAVRAVGPNLVVALLMDGPQLAVRWPGQYATVLADDPGSAVLTLTCAGLVDRSNWHQSRPIRSIGLWREAGGKTQEIGLPERAAAFC</sequence>
<reference evidence="1 2" key="1">
    <citation type="submission" date="2020-11" db="EMBL/GenBank/DDBJ databases">
        <authorList>
            <person name="Sun Q."/>
        </authorList>
    </citation>
    <scope>NUCLEOTIDE SEQUENCE [LARGE SCALE GENOMIC DNA]</scope>
    <source>
        <strain evidence="1 2">P8398</strain>
    </source>
</reference>
<keyword evidence="2" id="KW-1185">Reference proteome</keyword>
<dbReference type="InterPro" id="IPR036526">
    <property type="entry name" value="C-N_Hydrolase_sf"/>
</dbReference>
<dbReference type="InterPro" id="IPR011330">
    <property type="entry name" value="Glyco_hydro/deAcase_b/a-brl"/>
</dbReference>